<evidence type="ECO:0000313" key="2">
    <source>
        <dbReference type="EMBL" id="GAQ85419.1"/>
    </source>
</evidence>
<proteinExistence type="predicted"/>
<name>A0A1Y1I7L4_KLENI</name>
<feature type="compositionally biased region" description="Basic and acidic residues" evidence="1">
    <location>
        <begin position="165"/>
        <end position="174"/>
    </location>
</feature>
<dbReference type="EMBL" id="DF237183">
    <property type="protein sequence ID" value="GAQ85419.1"/>
    <property type="molecule type" value="Genomic_DNA"/>
</dbReference>
<dbReference type="AlphaFoldDB" id="A0A1Y1I7L4"/>
<feature type="compositionally biased region" description="Gly residues" evidence="1">
    <location>
        <begin position="99"/>
        <end position="111"/>
    </location>
</feature>
<evidence type="ECO:0000313" key="3">
    <source>
        <dbReference type="Proteomes" id="UP000054558"/>
    </source>
</evidence>
<sequence length="226" mass="23643">MVVRVGSGAERVIMWPAPSATRKGRLGRKMDQQRQSEESGSKGGIFDGLTGGRTGGFNDLTEKKKQNEGGLFSGITGGQTGGVKDLVGKENDGADKGNEGGIFSGIRGGETGEVQELTEGDDGKQGGGFRNLSGGEVGGLNDVTQEGNTPGGKAKFMQGLTGEGKGTEDSRPARSELRRYASRDARLQRMPSLVVHQPLSFAETLVEGSSQGATHFKVPKPTIYGL</sequence>
<gene>
    <name evidence="2" type="ORF">KFL_002340090</name>
</gene>
<accession>A0A1Y1I7L4</accession>
<dbReference type="Proteomes" id="UP000054558">
    <property type="component" value="Unassembled WGS sequence"/>
</dbReference>
<feature type="compositionally biased region" description="Basic and acidic residues" evidence="1">
    <location>
        <begin position="89"/>
        <end position="98"/>
    </location>
</feature>
<feature type="compositionally biased region" description="Basic and acidic residues" evidence="1">
    <location>
        <begin position="28"/>
        <end position="40"/>
    </location>
</feature>
<protein>
    <submittedName>
        <fullName evidence="2">Uncharacterized protein</fullName>
    </submittedName>
</protein>
<evidence type="ECO:0000256" key="1">
    <source>
        <dbReference type="SAM" id="MobiDB-lite"/>
    </source>
</evidence>
<reference evidence="2 3" key="1">
    <citation type="journal article" date="2014" name="Nat. Commun.">
        <title>Klebsormidium flaccidum genome reveals primary factors for plant terrestrial adaptation.</title>
        <authorList>
            <person name="Hori K."/>
            <person name="Maruyama F."/>
            <person name="Fujisawa T."/>
            <person name="Togashi T."/>
            <person name="Yamamoto N."/>
            <person name="Seo M."/>
            <person name="Sato S."/>
            <person name="Yamada T."/>
            <person name="Mori H."/>
            <person name="Tajima N."/>
            <person name="Moriyama T."/>
            <person name="Ikeuchi M."/>
            <person name="Watanabe M."/>
            <person name="Wada H."/>
            <person name="Kobayashi K."/>
            <person name="Saito M."/>
            <person name="Masuda T."/>
            <person name="Sasaki-Sekimoto Y."/>
            <person name="Mashiguchi K."/>
            <person name="Awai K."/>
            <person name="Shimojima M."/>
            <person name="Masuda S."/>
            <person name="Iwai M."/>
            <person name="Nobusawa T."/>
            <person name="Narise T."/>
            <person name="Kondo S."/>
            <person name="Saito H."/>
            <person name="Sato R."/>
            <person name="Murakawa M."/>
            <person name="Ihara Y."/>
            <person name="Oshima-Yamada Y."/>
            <person name="Ohtaka K."/>
            <person name="Satoh M."/>
            <person name="Sonobe K."/>
            <person name="Ishii M."/>
            <person name="Ohtani R."/>
            <person name="Kanamori-Sato M."/>
            <person name="Honoki R."/>
            <person name="Miyazaki D."/>
            <person name="Mochizuki H."/>
            <person name="Umetsu J."/>
            <person name="Higashi K."/>
            <person name="Shibata D."/>
            <person name="Kamiya Y."/>
            <person name="Sato N."/>
            <person name="Nakamura Y."/>
            <person name="Tabata S."/>
            <person name="Ida S."/>
            <person name="Kurokawa K."/>
            <person name="Ohta H."/>
        </authorList>
    </citation>
    <scope>NUCLEOTIDE SEQUENCE [LARGE SCALE GENOMIC DNA]</scope>
    <source>
        <strain evidence="2 3">NIES-2285</strain>
    </source>
</reference>
<keyword evidence="3" id="KW-1185">Reference proteome</keyword>
<feature type="region of interest" description="Disordered" evidence="1">
    <location>
        <begin position="89"/>
        <end position="174"/>
    </location>
</feature>
<organism evidence="2 3">
    <name type="scientific">Klebsormidium nitens</name>
    <name type="common">Green alga</name>
    <name type="synonym">Ulothrix nitens</name>
    <dbReference type="NCBI Taxonomy" id="105231"/>
    <lineage>
        <taxon>Eukaryota</taxon>
        <taxon>Viridiplantae</taxon>
        <taxon>Streptophyta</taxon>
        <taxon>Klebsormidiophyceae</taxon>
        <taxon>Klebsormidiales</taxon>
        <taxon>Klebsormidiaceae</taxon>
        <taxon>Klebsormidium</taxon>
    </lineage>
</organism>
<feature type="compositionally biased region" description="Gly residues" evidence="1">
    <location>
        <begin position="41"/>
        <end position="55"/>
    </location>
</feature>
<feature type="region of interest" description="Disordered" evidence="1">
    <location>
        <begin position="18"/>
        <end position="77"/>
    </location>
</feature>